<feature type="non-terminal residue" evidence="1">
    <location>
        <position position="1"/>
    </location>
</feature>
<dbReference type="EMBL" id="LAZR01034123">
    <property type="protein sequence ID" value="KKL46195.1"/>
    <property type="molecule type" value="Genomic_DNA"/>
</dbReference>
<protein>
    <submittedName>
        <fullName evidence="1">Uncharacterized protein</fullName>
    </submittedName>
</protein>
<accession>A0A0F9EMN7</accession>
<proteinExistence type="predicted"/>
<comment type="caution">
    <text evidence="1">The sequence shown here is derived from an EMBL/GenBank/DDBJ whole genome shotgun (WGS) entry which is preliminary data.</text>
</comment>
<reference evidence="1" key="1">
    <citation type="journal article" date="2015" name="Nature">
        <title>Complex archaea that bridge the gap between prokaryotes and eukaryotes.</title>
        <authorList>
            <person name="Spang A."/>
            <person name="Saw J.H."/>
            <person name="Jorgensen S.L."/>
            <person name="Zaremba-Niedzwiedzka K."/>
            <person name="Martijn J."/>
            <person name="Lind A.E."/>
            <person name="van Eijk R."/>
            <person name="Schleper C."/>
            <person name="Guy L."/>
            <person name="Ettema T.J."/>
        </authorList>
    </citation>
    <scope>NUCLEOTIDE SEQUENCE</scope>
</reference>
<gene>
    <name evidence="1" type="ORF">LCGC14_2348020</name>
</gene>
<name>A0A0F9EMN7_9ZZZZ</name>
<organism evidence="1">
    <name type="scientific">marine sediment metagenome</name>
    <dbReference type="NCBI Taxonomy" id="412755"/>
    <lineage>
        <taxon>unclassified sequences</taxon>
        <taxon>metagenomes</taxon>
        <taxon>ecological metagenomes</taxon>
    </lineage>
</organism>
<evidence type="ECO:0000313" key="1">
    <source>
        <dbReference type="EMBL" id="KKL46195.1"/>
    </source>
</evidence>
<dbReference type="AlphaFoldDB" id="A0A0F9EMN7"/>
<sequence>YLVMAIIGSIILIWETIREII</sequence>